<reference evidence="1 2" key="1">
    <citation type="journal article" date="2019" name="Commun. Biol.">
        <title>The bagworm genome reveals a unique fibroin gene that provides high tensile strength.</title>
        <authorList>
            <person name="Kono N."/>
            <person name="Nakamura H."/>
            <person name="Ohtoshi R."/>
            <person name="Tomita M."/>
            <person name="Numata K."/>
            <person name="Arakawa K."/>
        </authorList>
    </citation>
    <scope>NUCLEOTIDE SEQUENCE [LARGE SCALE GENOMIC DNA]</scope>
</reference>
<comment type="caution">
    <text evidence="1">The sequence shown here is derived from an EMBL/GenBank/DDBJ whole genome shotgun (WGS) entry which is preliminary data.</text>
</comment>
<dbReference type="Proteomes" id="UP000299102">
    <property type="component" value="Unassembled WGS sequence"/>
</dbReference>
<gene>
    <name evidence="1" type="ORF">EVAR_42845_1</name>
</gene>
<proteinExistence type="predicted"/>
<protein>
    <submittedName>
        <fullName evidence="1">Uncharacterized protein</fullName>
    </submittedName>
</protein>
<dbReference type="AlphaFoldDB" id="A0A4C1WJ58"/>
<sequence length="201" mass="22471">MLNIRNENDVLNFRILHQLPDFQVQSKVLRSGVPAAACATAGGTAGYCASYDGLLGTRDPGMPDRITSIFYQLETSTTLSPSLVAAILQWQICKLLNRTTFRSVRVIDRIAPNEHLKDGAQAARKMVRSIFLRSEAERRESAGSRQRRQLSPRARRRSANICIQMFVLINLLKKSSSGDVRRPPSVLLDLFKDIRSTLASE</sequence>
<evidence type="ECO:0000313" key="2">
    <source>
        <dbReference type="Proteomes" id="UP000299102"/>
    </source>
</evidence>
<dbReference type="EMBL" id="BGZK01000559">
    <property type="protein sequence ID" value="GBP50164.1"/>
    <property type="molecule type" value="Genomic_DNA"/>
</dbReference>
<evidence type="ECO:0000313" key="1">
    <source>
        <dbReference type="EMBL" id="GBP50164.1"/>
    </source>
</evidence>
<name>A0A4C1WJ58_EUMVA</name>
<accession>A0A4C1WJ58</accession>
<organism evidence="1 2">
    <name type="scientific">Eumeta variegata</name>
    <name type="common">Bagworm moth</name>
    <name type="synonym">Eumeta japonica</name>
    <dbReference type="NCBI Taxonomy" id="151549"/>
    <lineage>
        <taxon>Eukaryota</taxon>
        <taxon>Metazoa</taxon>
        <taxon>Ecdysozoa</taxon>
        <taxon>Arthropoda</taxon>
        <taxon>Hexapoda</taxon>
        <taxon>Insecta</taxon>
        <taxon>Pterygota</taxon>
        <taxon>Neoptera</taxon>
        <taxon>Endopterygota</taxon>
        <taxon>Lepidoptera</taxon>
        <taxon>Glossata</taxon>
        <taxon>Ditrysia</taxon>
        <taxon>Tineoidea</taxon>
        <taxon>Psychidae</taxon>
        <taxon>Oiketicinae</taxon>
        <taxon>Eumeta</taxon>
    </lineage>
</organism>
<keyword evidence="2" id="KW-1185">Reference proteome</keyword>